<dbReference type="PROSITE" id="PS50020">
    <property type="entry name" value="WW_DOMAIN_2"/>
    <property type="match status" value="1"/>
</dbReference>
<organism evidence="2 3">
    <name type="scientific">Acrasis kona</name>
    <dbReference type="NCBI Taxonomy" id="1008807"/>
    <lineage>
        <taxon>Eukaryota</taxon>
        <taxon>Discoba</taxon>
        <taxon>Heterolobosea</taxon>
        <taxon>Tetramitia</taxon>
        <taxon>Eutetramitia</taxon>
        <taxon>Acrasidae</taxon>
        <taxon>Acrasis</taxon>
    </lineage>
</organism>
<feature type="domain" description="WW" evidence="1">
    <location>
        <begin position="322"/>
        <end position="355"/>
    </location>
</feature>
<sequence>MNGSLVETHQSKANNRTAKDVSCERLKRNLDTFLEIDENQHVLQKYKILREEFDLFDRENVKDPATIATFRVLVQMYQRDYAEGYITKDQFNNLLSRVKRKFDYIVPVSERKDIFIRNLPRKSSPYDTHSLLFYCHGELSPKELFNLFFIDKLFENVCIRCLGSGYYSVTLDNIHDVRRSVSLLCKKHPLLLESEEDWTDNEDEDFTFWFEINQKNITNATDRIYMRLATLLDRIELYPCVLDTSTICSKVKEFVSYTCAGFTQRIKAKKLADESQRSKTIFKSSVFGSFCDVAICTVDAVARRISKSGGLTDDQILQLANIGLPKDWRAALDPTSKSVYYYNFRNQVTTWHRPQ</sequence>
<dbReference type="Gene3D" id="2.20.70.10">
    <property type="match status" value="1"/>
</dbReference>
<gene>
    <name evidence="2" type="ORF">AKO1_012849</name>
</gene>
<dbReference type="InterPro" id="IPR001202">
    <property type="entry name" value="WW_dom"/>
</dbReference>
<accession>A0AAW2YVW0</accession>
<evidence type="ECO:0000313" key="3">
    <source>
        <dbReference type="Proteomes" id="UP001431209"/>
    </source>
</evidence>
<evidence type="ECO:0000313" key="2">
    <source>
        <dbReference type="EMBL" id="KAL0481066.1"/>
    </source>
</evidence>
<dbReference type="AlphaFoldDB" id="A0AAW2YVW0"/>
<keyword evidence="3" id="KW-1185">Reference proteome</keyword>
<dbReference type="Pfam" id="PF00397">
    <property type="entry name" value="WW"/>
    <property type="match status" value="1"/>
</dbReference>
<protein>
    <submittedName>
        <fullName evidence="2">Histone-lysine N-methyltransferase</fullName>
    </submittedName>
</protein>
<reference evidence="2 3" key="1">
    <citation type="submission" date="2024-03" db="EMBL/GenBank/DDBJ databases">
        <title>The Acrasis kona genome and developmental transcriptomes reveal deep origins of eukaryotic multicellular pathways.</title>
        <authorList>
            <person name="Sheikh S."/>
            <person name="Fu C.-J."/>
            <person name="Brown M.W."/>
            <person name="Baldauf S.L."/>
        </authorList>
    </citation>
    <scope>NUCLEOTIDE SEQUENCE [LARGE SCALE GENOMIC DNA]</scope>
    <source>
        <strain evidence="2 3">ATCC MYA-3509</strain>
    </source>
</reference>
<comment type="caution">
    <text evidence="2">The sequence shown here is derived from an EMBL/GenBank/DDBJ whole genome shotgun (WGS) entry which is preliminary data.</text>
</comment>
<name>A0AAW2YVW0_9EUKA</name>
<dbReference type="EMBL" id="JAOPGA020000730">
    <property type="protein sequence ID" value="KAL0481066.1"/>
    <property type="molecule type" value="Genomic_DNA"/>
</dbReference>
<proteinExistence type="predicted"/>
<evidence type="ECO:0000259" key="1">
    <source>
        <dbReference type="PROSITE" id="PS50020"/>
    </source>
</evidence>
<dbReference type="InterPro" id="IPR036020">
    <property type="entry name" value="WW_dom_sf"/>
</dbReference>
<dbReference type="CDD" id="cd00201">
    <property type="entry name" value="WW"/>
    <property type="match status" value="1"/>
</dbReference>
<dbReference type="PROSITE" id="PS01159">
    <property type="entry name" value="WW_DOMAIN_1"/>
    <property type="match status" value="1"/>
</dbReference>
<dbReference type="SUPFAM" id="SSF51045">
    <property type="entry name" value="WW domain"/>
    <property type="match status" value="1"/>
</dbReference>
<dbReference type="Proteomes" id="UP001431209">
    <property type="component" value="Unassembled WGS sequence"/>
</dbReference>